<sequence length="702" mass="80671">MHGRPRKAPSEEEEEASAVKAAKLRALQSQFLQFHHSKTYTKEAIEVSAQLLQLNPEYYTAWNYRKLAVEHYLSGETNTDTLSESIKSILDEELKVVENALRINYKAYGAWHHRKWVLSKGYSSTDRELKLLAKFQKADARNFHAWNYRRFVTSLTNVPVQEELQYTTEMIYDNFSNYSAWHNRSVLLSHLLKDKVEGYFPKQDVLTEEYEFVRNALFTDPDDQSGWFYHLWLLDQTVRPDHLSVSSWPPHCSNLHFSVDGLLDCCALSPSLLSSGLTFPLILCFSEAVEGINSSTVAIECEYDIINDLIWKPIQANKSGQAHLWMAYLNFPTNGSHPPKIYQVKASIGQSPGIISSSGIFCSHSSCIVFTVSEPPSNLRSGEGYDIERIDWEEENFSLPERHSEDLGLANSFYELRVSEDPKGYEKNIDIIAVEIAYCRELLKEMDCKIGKLTLARLLMAHDELVSYNGENDQKTSSYKEVLELYRDLMILDPPHLQYYKDQYSLVLLRQELSNKESLLKYCRQYGEASSPTKNNCVCLRLDHLSITRIGCIDRLLWVQMLDLSYNELRSIEGLEALQLLCCLNLRNNKLCSFSALEPLKQLKSLKALDISCNEIGGHSVDTRRYLFASPLSHKVGNDWFSDEFSISSADMTNYWEALTVFKGLNLTQLDIKGNPITDEKLKLFFSKILPELKWFDGEKLR</sequence>
<accession>A0ACC0A468</accession>
<dbReference type="EMBL" id="CM044707">
    <property type="protein sequence ID" value="KAI5655040.1"/>
    <property type="molecule type" value="Genomic_DNA"/>
</dbReference>
<proteinExistence type="predicted"/>
<gene>
    <name evidence="1" type="ORF">M9H77_32227</name>
</gene>
<dbReference type="Proteomes" id="UP001060085">
    <property type="component" value="Linkage Group LG07"/>
</dbReference>
<evidence type="ECO:0000313" key="2">
    <source>
        <dbReference type="Proteomes" id="UP001060085"/>
    </source>
</evidence>
<keyword evidence="2" id="KW-1185">Reference proteome</keyword>
<evidence type="ECO:0000313" key="1">
    <source>
        <dbReference type="EMBL" id="KAI5655040.1"/>
    </source>
</evidence>
<protein>
    <submittedName>
        <fullName evidence="1">Uncharacterized protein</fullName>
    </submittedName>
</protein>
<name>A0ACC0A468_CATRO</name>
<reference evidence="2" key="1">
    <citation type="journal article" date="2023" name="Nat. Plants">
        <title>Single-cell RNA sequencing provides a high-resolution roadmap for understanding the multicellular compartmentation of specialized metabolism.</title>
        <authorList>
            <person name="Sun S."/>
            <person name="Shen X."/>
            <person name="Li Y."/>
            <person name="Li Y."/>
            <person name="Wang S."/>
            <person name="Li R."/>
            <person name="Zhang H."/>
            <person name="Shen G."/>
            <person name="Guo B."/>
            <person name="Wei J."/>
            <person name="Xu J."/>
            <person name="St-Pierre B."/>
            <person name="Chen S."/>
            <person name="Sun C."/>
        </authorList>
    </citation>
    <scope>NUCLEOTIDE SEQUENCE [LARGE SCALE GENOMIC DNA]</scope>
</reference>
<comment type="caution">
    <text evidence="1">The sequence shown here is derived from an EMBL/GenBank/DDBJ whole genome shotgun (WGS) entry which is preliminary data.</text>
</comment>
<organism evidence="1 2">
    <name type="scientific">Catharanthus roseus</name>
    <name type="common">Madagascar periwinkle</name>
    <name type="synonym">Vinca rosea</name>
    <dbReference type="NCBI Taxonomy" id="4058"/>
    <lineage>
        <taxon>Eukaryota</taxon>
        <taxon>Viridiplantae</taxon>
        <taxon>Streptophyta</taxon>
        <taxon>Embryophyta</taxon>
        <taxon>Tracheophyta</taxon>
        <taxon>Spermatophyta</taxon>
        <taxon>Magnoliopsida</taxon>
        <taxon>eudicotyledons</taxon>
        <taxon>Gunneridae</taxon>
        <taxon>Pentapetalae</taxon>
        <taxon>asterids</taxon>
        <taxon>lamiids</taxon>
        <taxon>Gentianales</taxon>
        <taxon>Apocynaceae</taxon>
        <taxon>Rauvolfioideae</taxon>
        <taxon>Vinceae</taxon>
        <taxon>Catharanthinae</taxon>
        <taxon>Catharanthus</taxon>
    </lineage>
</organism>